<sequence length="74" mass="8134">MAECRKGEPPQPDQLLHAWPQPPLLSTRNDSDASSPQHLEAVISSPPPESWGTQFRFTLLPHLAAGGLAWGRPR</sequence>
<dbReference type="AlphaFoldDB" id="A0A835U5P2"/>
<evidence type="ECO:0000256" key="1">
    <source>
        <dbReference type="SAM" id="MobiDB-lite"/>
    </source>
</evidence>
<evidence type="ECO:0000313" key="2">
    <source>
        <dbReference type="EMBL" id="KAG0449332.1"/>
    </source>
</evidence>
<feature type="compositionally biased region" description="Polar residues" evidence="1">
    <location>
        <begin position="24"/>
        <end position="37"/>
    </location>
</feature>
<feature type="region of interest" description="Disordered" evidence="1">
    <location>
        <begin position="1"/>
        <end position="50"/>
    </location>
</feature>
<name>A0A835U5P2_VANPL</name>
<proteinExistence type="predicted"/>
<gene>
    <name evidence="2" type="ORF">HPP92_027420</name>
</gene>
<accession>A0A835U5P2</accession>
<keyword evidence="3" id="KW-1185">Reference proteome</keyword>
<reference evidence="2 3" key="1">
    <citation type="journal article" date="2020" name="Nat. Food">
        <title>A phased Vanilla planifolia genome enables genetic improvement of flavour and production.</title>
        <authorList>
            <person name="Hasing T."/>
            <person name="Tang H."/>
            <person name="Brym M."/>
            <person name="Khazi F."/>
            <person name="Huang T."/>
            <person name="Chambers A.H."/>
        </authorList>
    </citation>
    <scope>NUCLEOTIDE SEQUENCE [LARGE SCALE GENOMIC DNA]</scope>
    <source>
        <tissue evidence="2">Leaf</tissue>
    </source>
</reference>
<dbReference type="EMBL" id="JADCNL010000194">
    <property type="protein sequence ID" value="KAG0449332.1"/>
    <property type="molecule type" value="Genomic_DNA"/>
</dbReference>
<evidence type="ECO:0000313" key="3">
    <source>
        <dbReference type="Proteomes" id="UP000636800"/>
    </source>
</evidence>
<comment type="caution">
    <text evidence="2">The sequence shown here is derived from an EMBL/GenBank/DDBJ whole genome shotgun (WGS) entry which is preliminary data.</text>
</comment>
<dbReference type="OrthoDB" id="4062651at2759"/>
<dbReference type="Proteomes" id="UP000636800">
    <property type="component" value="Unassembled WGS sequence"/>
</dbReference>
<protein>
    <submittedName>
        <fullName evidence="2">Uncharacterized protein</fullName>
    </submittedName>
</protein>
<organism evidence="2 3">
    <name type="scientific">Vanilla planifolia</name>
    <name type="common">Vanilla</name>
    <dbReference type="NCBI Taxonomy" id="51239"/>
    <lineage>
        <taxon>Eukaryota</taxon>
        <taxon>Viridiplantae</taxon>
        <taxon>Streptophyta</taxon>
        <taxon>Embryophyta</taxon>
        <taxon>Tracheophyta</taxon>
        <taxon>Spermatophyta</taxon>
        <taxon>Magnoliopsida</taxon>
        <taxon>Liliopsida</taxon>
        <taxon>Asparagales</taxon>
        <taxon>Orchidaceae</taxon>
        <taxon>Vanilloideae</taxon>
        <taxon>Vanilleae</taxon>
        <taxon>Vanilla</taxon>
    </lineage>
</organism>